<dbReference type="EMBL" id="MN035551">
    <property type="protein sequence ID" value="QDH90464.1"/>
    <property type="molecule type" value="Genomic_RNA"/>
</dbReference>
<sequence>MDKTRYRFRVGRLDGVLPDGSNWNRHVHLGDYYSKLTEYRNGVLTDLGWGLPYSPVDYIPELSVTSVEQTWDELHPRSRSYKTTAFTSYGQESFYSSGGPFLNVKIDLGVPTSGVMNSGTYYSVDGTKKYEGGFMPPNSDFWGSGWASSPLSFTGASNALLPDVSSYFDRAWSMAKPKLEYANLYTFLREIGDVVPMLETSAKAFALQYQSTPLEVFRDTEFGRVKTNIGARLSTRRMEPKDLAEHFINHNFGWAPFLGDISDFASTYVDADQIIRKISEENGKWIRKKVKVQKDDRSEVVLDHVEPFNSISYTIPCFPYGFPADFFLSPPSWTITENEKFSISASGKFRFYRPDFDMTLPDYSSAWNKVLRAMKIFGAEVNPYHIWQATPWSWLADWVSNLGAHIQRLQDSVEDQVAAAYFFITAHKSIEREMTVRLPFASGLVQLVFRRSFASRQRVSADSPYGFRLSWDNLSPRRLAILASLGITRQGARHG</sequence>
<accession>A0A514DA25</accession>
<name>A0A514DA25_9VIRU</name>
<evidence type="ECO:0000313" key="1">
    <source>
        <dbReference type="EMBL" id="QDH90464.1"/>
    </source>
</evidence>
<reference evidence="1" key="1">
    <citation type="submission" date="2019-05" db="EMBL/GenBank/DDBJ databases">
        <title>Metatranscriptomic reconstruction reveals RNA viruses with the potential to shape carbon cycling in soil.</title>
        <authorList>
            <person name="Starr E.P."/>
            <person name="Nuccio E."/>
            <person name="Pett-Ridge J."/>
            <person name="Banfield J.F."/>
            <person name="Firestone M.K."/>
        </authorList>
    </citation>
    <scope>NUCLEOTIDE SEQUENCE</scope>
    <source>
        <strain evidence="1">H1_Bulk_29_scaffold_154</strain>
    </source>
</reference>
<organism evidence="1">
    <name type="scientific">Leviviridae sp</name>
    <dbReference type="NCBI Taxonomy" id="2027243"/>
    <lineage>
        <taxon>Viruses</taxon>
        <taxon>Riboviria</taxon>
        <taxon>Orthornavirae</taxon>
        <taxon>Lenarviricota</taxon>
        <taxon>Leviviricetes</taxon>
        <taxon>Norzivirales</taxon>
        <taxon>Fiersviridae</taxon>
    </lineage>
</organism>
<proteinExistence type="predicted"/>
<gene>
    <name evidence="1" type="ORF">H1Bulk29154_000001</name>
</gene>
<protein>
    <submittedName>
        <fullName evidence="1">Uncharacterized protein</fullName>
    </submittedName>
</protein>